<feature type="non-terminal residue" evidence="1">
    <location>
        <position position="1"/>
    </location>
</feature>
<proteinExistence type="predicted"/>
<dbReference type="RefSeq" id="WP_309903045.1">
    <property type="nucleotide sequence ID" value="NZ_JAVDRF010000006.1"/>
</dbReference>
<sequence>SDTTRFISPAASTAIASSTGSTSTELAAGFTLGLSESTSLYGEVGKLWASGGDTRVKSQLGASVGLRVRW</sequence>
<keyword evidence="2" id="KW-1185">Reference proteome</keyword>
<dbReference type="Gene3D" id="2.40.128.130">
    <property type="entry name" value="Autotransporter beta-domain"/>
    <property type="match status" value="1"/>
</dbReference>
<accession>A0ABU1NFY7</accession>
<dbReference type="EMBL" id="JAVDRF010000006">
    <property type="protein sequence ID" value="MDR6537268.1"/>
    <property type="molecule type" value="Genomic_DNA"/>
</dbReference>
<dbReference type="InterPro" id="IPR036709">
    <property type="entry name" value="Autotransporte_beta_dom_sf"/>
</dbReference>
<organism evidence="1 2">
    <name type="scientific">Variovorax soli</name>
    <dbReference type="NCBI Taxonomy" id="376815"/>
    <lineage>
        <taxon>Bacteria</taxon>
        <taxon>Pseudomonadati</taxon>
        <taxon>Pseudomonadota</taxon>
        <taxon>Betaproteobacteria</taxon>
        <taxon>Burkholderiales</taxon>
        <taxon>Comamonadaceae</taxon>
        <taxon>Variovorax</taxon>
    </lineage>
</organism>
<protein>
    <submittedName>
        <fullName evidence="1">Porin</fullName>
    </submittedName>
</protein>
<evidence type="ECO:0000313" key="1">
    <source>
        <dbReference type="EMBL" id="MDR6537268.1"/>
    </source>
</evidence>
<name>A0ABU1NFY7_9BURK</name>
<evidence type="ECO:0000313" key="2">
    <source>
        <dbReference type="Proteomes" id="UP001184230"/>
    </source>
</evidence>
<reference evidence="1 2" key="1">
    <citation type="submission" date="2023-07" db="EMBL/GenBank/DDBJ databases">
        <title>Sorghum-associated microbial communities from plants grown in Nebraska, USA.</title>
        <authorList>
            <person name="Schachtman D."/>
        </authorList>
    </citation>
    <scope>NUCLEOTIDE SEQUENCE [LARGE SCALE GENOMIC DNA]</scope>
    <source>
        <strain evidence="1 2">DS1781</strain>
    </source>
</reference>
<gene>
    <name evidence="1" type="ORF">J2739_003045</name>
</gene>
<dbReference type="Proteomes" id="UP001184230">
    <property type="component" value="Unassembled WGS sequence"/>
</dbReference>
<comment type="caution">
    <text evidence="1">The sequence shown here is derived from an EMBL/GenBank/DDBJ whole genome shotgun (WGS) entry which is preliminary data.</text>
</comment>